<sequence>MATAKKFLKGFANLNVFTDVQDEVEAYGLLSEDSRYALTGAVSCTVTDNKTAAAISGDDDPNWYTENVWATTDLEVTVHEMDLNTLSEMLGLGGTGEDDVLEEGALDETHTFALTFSALKSDMGYRLYRYHSCQLMSYSVSHKTRASSTEAQDYVLKIQARPRRIDGKIRATKDVAKGEALTWLESIDKLPATPGV</sequence>
<accession>A0ABV1E2Y5</accession>
<dbReference type="Proteomes" id="UP001489509">
    <property type="component" value="Unassembled WGS sequence"/>
</dbReference>
<name>A0ABV1E2Y5_9FIRM</name>
<keyword evidence="2" id="KW-1185">Reference proteome</keyword>
<reference evidence="1 2" key="1">
    <citation type="submission" date="2024-03" db="EMBL/GenBank/DDBJ databases">
        <title>Human intestinal bacterial collection.</title>
        <authorList>
            <person name="Pauvert C."/>
            <person name="Hitch T.C.A."/>
            <person name="Clavel T."/>
        </authorList>
    </citation>
    <scope>NUCLEOTIDE SEQUENCE [LARGE SCALE GENOMIC DNA]</scope>
    <source>
        <strain evidence="1 2">CLA-JM-H44</strain>
    </source>
</reference>
<evidence type="ECO:0008006" key="3">
    <source>
        <dbReference type="Google" id="ProtNLM"/>
    </source>
</evidence>
<organism evidence="1 2">
    <name type="scientific">Solibaculum intestinale</name>
    <dbReference type="NCBI Taxonomy" id="3133165"/>
    <lineage>
        <taxon>Bacteria</taxon>
        <taxon>Bacillati</taxon>
        <taxon>Bacillota</taxon>
        <taxon>Clostridia</taxon>
        <taxon>Eubacteriales</taxon>
        <taxon>Oscillospiraceae</taxon>
        <taxon>Solibaculum</taxon>
    </lineage>
</organism>
<dbReference type="RefSeq" id="WP_349220878.1">
    <property type="nucleotide sequence ID" value="NZ_JBBMFD010000033.1"/>
</dbReference>
<evidence type="ECO:0000313" key="1">
    <source>
        <dbReference type="EMBL" id="MEQ2441657.1"/>
    </source>
</evidence>
<protein>
    <recommendedName>
        <fullName evidence="3">Phage tail protein</fullName>
    </recommendedName>
</protein>
<dbReference type="EMBL" id="JBBMFD010000033">
    <property type="protein sequence ID" value="MEQ2441657.1"/>
    <property type="molecule type" value="Genomic_DNA"/>
</dbReference>
<comment type="caution">
    <text evidence="1">The sequence shown here is derived from an EMBL/GenBank/DDBJ whole genome shotgun (WGS) entry which is preliminary data.</text>
</comment>
<proteinExistence type="predicted"/>
<evidence type="ECO:0000313" key="2">
    <source>
        <dbReference type="Proteomes" id="UP001489509"/>
    </source>
</evidence>
<gene>
    <name evidence="1" type="ORF">WMO26_12540</name>
</gene>